<organism evidence="1 2">
    <name type="scientific">Caerostris extrusa</name>
    <name type="common">Bark spider</name>
    <name type="synonym">Caerostris bankana</name>
    <dbReference type="NCBI Taxonomy" id="172846"/>
    <lineage>
        <taxon>Eukaryota</taxon>
        <taxon>Metazoa</taxon>
        <taxon>Ecdysozoa</taxon>
        <taxon>Arthropoda</taxon>
        <taxon>Chelicerata</taxon>
        <taxon>Arachnida</taxon>
        <taxon>Araneae</taxon>
        <taxon>Araneomorphae</taxon>
        <taxon>Entelegynae</taxon>
        <taxon>Araneoidea</taxon>
        <taxon>Araneidae</taxon>
        <taxon>Caerostris</taxon>
    </lineage>
</organism>
<reference evidence="1 2" key="1">
    <citation type="submission" date="2021-06" db="EMBL/GenBank/DDBJ databases">
        <title>Caerostris extrusa draft genome.</title>
        <authorList>
            <person name="Kono N."/>
            <person name="Arakawa K."/>
        </authorList>
    </citation>
    <scope>NUCLEOTIDE SEQUENCE [LARGE SCALE GENOMIC DNA]</scope>
</reference>
<keyword evidence="2" id="KW-1185">Reference proteome</keyword>
<dbReference type="Proteomes" id="UP001054945">
    <property type="component" value="Unassembled WGS sequence"/>
</dbReference>
<protein>
    <submittedName>
        <fullName evidence="1">Uncharacterized protein</fullName>
    </submittedName>
</protein>
<proteinExistence type="predicted"/>
<accession>A0AAV4N6E0</accession>
<gene>
    <name evidence="1" type="ORF">CEXT_648581</name>
</gene>
<evidence type="ECO:0000313" key="2">
    <source>
        <dbReference type="Proteomes" id="UP001054945"/>
    </source>
</evidence>
<comment type="caution">
    <text evidence="1">The sequence shown here is derived from an EMBL/GenBank/DDBJ whole genome shotgun (WGS) entry which is preliminary data.</text>
</comment>
<dbReference type="EMBL" id="BPLR01020560">
    <property type="protein sequence ID" value="GIX79988.1"/>
    <property type="molecule type" value="Genomic_DNA"/>
</dbReference>
<dbReference type="AlphaFoldDB" id="A0AAV4N6E0"/>
<evidence type="ECO:0000313" key="1">
    <source>
        <dbReference type="EMBL" id="GIX79988.1"/>
    </source>
</evidence>
<sequence length="150" mass="17099">MCRGKLFIIDEVTDVMKDKTTISVTPRVGRNIFTDEHSDDRYILGYCCSSFFFYNPPEIGKKRRGGIPRFITEKHFQLFPENSRSVAGEILCQDNNKTFLEIKLFIIDEVTDVKKDKTSIYVTPRVGGTSLPMSTLMIDLFSAIAALLLF</sequence>
<name>A0AAV4N6E0_CAEEX</name>